<proteinExistence type="predicted"/>
<comment type="caution">
    <text evidence="3">The sequence shown here is derived from an EMBL/GenBank/DDBJ whole genome shotgun (WGS) entry which is preliminary data.</text>
</comment>
<evidence type="ECO:0000313" key="3">
    <source>
        <dbReference type="EMBL" id="KAL1526160.1"/>
    </source>
</evidence>
<feature type="region of interest" description="Disordered" evidence="1">
    <location>
        <begin position="412"/>
        <end position="453"/>
    </location>
</feature>
<keyword evidence="4" id="KW-1185">Reference proteome</keyword>
<dbReference type="CDD" id="cd00067">
    <property type="entry name" value="GAL4"/>
    <property type="match status" value="1"/>
</dbReference>
<dbReference type="EMBL" id="JBGBPQ010000003">
    <property type="protein sequence ID" value="KAL1526160.1"/>
    <property type="molecule type" value="Genomic_DNA"/>
</dbReference>
<name>A0AB34JWU3_PRYPA</name>
<sequence length="502" mass="53372">MDATNREAPEMAAAQARGRVMPQATASISVQPAHQTMMGMPLGMAQQMTTMQMAPTIPFYAQSGGLACAPMQMQAFPRAECQKLEGAGVCVDMASLPQHMQHNAQMASGFYKMSTSPSDSQPRPCAACRAAKVRCDRELPCSRCTRLQLECMPPQNVQRGRPSRKRLLQRSMQHQMAFATPAMGHQDAMLQEVHMATNGHIAPEPHVHGGNFFLMQQQKMQQQAAKAADGDQQGSEEQDGDDDGDDEGQQGNGYGGAVHGGSAPVGMRSMPTGACTGGPPALVGMQCSSATPLSFQAAANASQPSAKEHSAGDGEGTIRGGALFASLAQMHGVDSNVASCRLGRTPSSNLAKEESSGMPPISPSTFQMMWDLLPLAVFIRDRQGAVLYANSMGMHMTGCSIGVLPSPWQLTPRHGPSPSDNFAPMASNGTEMEHDLPNQLSTPTDPPPPLPPASTSYHLVVVNSSRSTVQCIDVLRMPFWISSSRSKGASQAAVLYMAYGTR</sequence>
<protein>
    <recommendedName>
        <fullName evidence="2">Zn(2)-C6 fungal-type domain-containing protein</fullName>
    </recommendedName>
</protein>
<dbReference type="InterPro" id="IPR001138">
    <property type="entry name" value="Zn2Cys6_DnaBD"/>
</dbReference>
<accession>A0AB34JWU3</accession>
<dbReference type="SUPFAM" id="SSF57701">
    <property type="entry name" value="Zn2/Cys6 DNA-binding domain"/>
    <property type="match status" value="1"/>
</dbReference>
<dbReference type="GO" id="GO:0008270">
    <property type="term" value="F:zinc ion binding"/>
    <property type="evidence" value="ECO:0007669"/>
    <property type="project" value="InterPro"/>
</dbReference>
<dbReference type="GO" id="GO:0000981">
    <property type="term" value="F:DNA-binding transcription factor activity, RNA polymerase II-specific"/>
    <property type="evidence" value="ECO:0007669"/>
    <property type="project" value="InterPro"/>
</dbReference>
<evidence type="ECO:0000313" key="4">
    <source>
        <dbReference type="Proteomes" id="UP001515480"/>
    </source>
</evidence>
<feature type="region of interest" description="Disordered" evidence="1">
    <location>
        <begin position="1"/>
        <end position="20"/>
    </location>
</feature>
<reference evidence="3 4" key="1">
    <citation type="journal article" date="2024" name="Science">
        <title>Giant polyketide synthase enzymes in the biosynthesis of giant marine polyether toxins.</title>
        <authorList>
            <person name="Fallon T.R."/>
            <person name="Shende V.V."/>
            <person name="Wierzbicki I.H."/>
            <person name="Pendleton A.L."/>
            <person name="Watervoot N.F."/>
            <person name="Auber R.P."/>
            <person name="Gonzalez D.J."/>
            <person name="Wisecaver J.H."/>
            <person name="Moore B.S."/>
        </authorList>
    </citation>
    <scope>NUCLEOTIDE SEQUENCE [LARGE SCALE GENOMIC DNA]</scope>
    <source>
        <strain evidence="3 4">12B1</strain>
    </source>
</reference>
<dbReference type="Gene3D" id="4.10.240.10">
    <property type="entry name" value="Zn(2)-C6 fungal-type DNA-binding domain"/>
    <property type="match status" value="1"/>
</dbReference>
<dbReference type="SMART" id="SM00066">
    <property type="entry name" value="GAL4"/>
    <property type="match status" value="1"/>
</dbReference>
<evidence type="ECO:0000256" key="1">
    <source>
        <dbReference type="SAM" id="MobiDB-lite"/>
    </source>
</evidence>
<feature type="compositionally biased region" description="Gly residues" evidence="1">
    <location>
        <begin position="250"/>
        <end position="259"/>
    </location>
</feature>
<feature type="region of interest" description="Disordered" evidence="1">
    <location>
        <begin position="218"/>
        <end position="272"/>
    </location>
</feature>
<dbReference type="InterPro" id="IPR036864">
    <property type="entry name" value="Zn2-C6_fun-type_DNA-bd_sf"/>
</dbReference>
<dbReference type="Proteomes" id="UP001515480">
    <property type="component" value="Unassembled WGS sequence"/>
</dbReference>
<feature type="domain" description="Zn(2)-C6 fungal-type" evidence="2">
    <location>
        <begin position="124"/>
        <end position="151"/>
    </location>
</feature>
<organism evidence="3 4">
    <name type="scientific">Prymnesium parvum</name>
    <name type="common">Toxic golden alga</name>
    <dbReference type="NCBI Taxonomy" id="97485"/>
    <lineage>
        <taxon>Eukaryota</taxon>
        <taxon>Haptista</taxon>
        <taxon>Haptophyta</taxon>
        <taxon>Prymnesiophyceae</taxon>
        <taxon>Prymnesiales</taxon>
        <taxon>Prymnesiaceae</taxon>
        <taxon>Prymnesium</taxon>
    </lineage>
</organism>
<dbReference type="Pfam" id="PF00172">
    <property type="entry name" value="Zn_clus"/>
    <property type="match status" value="1"/>
</dbReference>
<feature type="compositionally biased region" description="Acidic residues" evidence="1">
    <location>
        <begin position="234"/>
        <end position="248"/>
    </location>
</feature>
<gene>
    <name evidence="3" type="ORF">AB1Y20_014888</name>
</gene>
<dbReference type="PROSITE" id="PS50048">
    <property type="entry name" value="ZN2_CY6_FUNGAL_2"/>
    <property type="match status" value="1"/>
</dbReference>
<evidence type="ECO:0000259" key="2">
    <source>
        <dbReference type="PROSITE" id="PS50048"/>
    </source>
</evidence>
<feature type="region of interest" description="Disordered" evidence="1">
    <location>
        <begin position="298"/>
        <end position="317"/>
    </location>
</feature>
<feature type="compositionally biased region" description="Low complexity" evidence="1">
    <location>
        <begin position="218"/>
        <end position="233"/>
    </location>
</feature>
<dbReference type="AlphaFoldDB" id="A0AB34JWU3"/>